<dbReference type="AlphaFoldDB" id="A0A0A9FU06"/>
<dbReference type="GO" id="GO:0005576">
    <property type="term" value="C:extracellular region"/>
    <property type="evidence" value="ECO:0007669"/>
    <property type="project" value="TreeGrafter"/>
</dbReference>
<dbReference type="InterPro" id="IPR051708">
    <property type="entry name" value="Plant_Aspart_Prot_A1"/>
</dbReference>
<protein>
    <recommendedName>
        <fullName evidence="3">Peptidase A1 domain-containing protein</fullName>
    </recommendedName>
</protein>
<evidence type="ECO:0000256" key="2">
    <source>
        <dbReference type="ARBA" id="ARBA00022801"/>
    </source>
</evidence>
<keyword evidence="1" id="KW-0645">Protease</keyword>
<dbReference type="InterPro" id="IPR033121">
    <property type="entry name" value="PEPTIDASE_A1"/>
</dbReference>
<reference evidence="4" key="2">
    <citation type="journal article" date="2015" name="Data Brief">
        <title>Shoot transcriptome of the giant reed, Arundo donax.</title>
        <authorList>
            <person name="Barrero R.A."/>
            <person name="Guerrero F.D."/>
            <person name="Moolhuijzen P."/>
            <person name="Goolsby J.A."/>
            <person name="Tidwell J."/>
            <person name="Bellgard S.E."/>
            <person name="Bellgard M.I."/>
        </authorList>
    </citation>
    <scope>NUCLEOTIDE SEQUENCE</scope>
    <source>
        <tissue evidence="4">Shoot tissue taken approximately 20 cm above the soil surface</tissue>
    </source>
</reference>
<dbReference type="Pfam" id="PF14541">
    <property type="entry name" value="TAXi_C"/>
    <property type="match status" value="1"/>
</dbReference>
<keyword evidence="2" id="KW-0378">Hydrolase</keyword>
<evidence type="ECO:0000313" key="4">
    <source>
        <dbReference type="EMBL" id="JAE13806.1"/>
    </source>
</evidence>
<accession>A0A0A9FU06</accession>
<dbReference type="GO" id="GO:0008233">
    <property type="term" value="F:peptidase activity"/>
    <property type="evidence" value="ECO:0007669"/>
    <property type="project" value="UniProtKB-KW"/>
</dbReference>
<reference evidence="4" key="1">
    <citation type="submission" date="2014-09" db="EMBL/GenBank/DDBJ databases">
        <authorList>
            <person name="Magalhaes I.L.F."/>
            <person name="Oliveira U."/>
            <person name="Santos F.R."/>
            <person name="Vidigal T.H.D.A."/>
            <person name="Brescovit A.D."/>
            <person name="Santos A.J."/>
        </authorList>
    </citation>
    <scope>NUCLEOTIDE SEQUENCE</scope>
    <source>
        <tissue evidence="4">Shoot tissue taken approximately 20 cm above the soil surface</tissue>
    </source>
</reference>
<dbReference type="EMBL" id="GBRH01184090">
    <property type="protein sequence ID" value="JAE13806.1"/>
    <property type="molecule type" value="Transcribed_RNA"/>
</dbReference>
<sequence>MTGSTPSPVLLGLPANLYSSARGAVQTTPLIQSPANPTFYYLSLKGSTGGTVIDSGTSVTMLPPQVYLLLRDAFVSQMKLPTTSIGDLQLCFTVPPQTKLDVPNLALHFEGATLDLQIS</sequence>
<dbReference type="Gene3D" id="2.40.70.10">
    <property type="entry name" value="Acid Proteases"/>
    <property type="match status" value="1"/>
</dbReference>
<proteinExistence type="predicted"/>
<feature type="domain" description="Peptidase A1" evidence="3">
    <location>
        <begin position="1"/>
        <end position="119"/>
    </location>
</feature>
<organism evidence="4">
    <name type="scientific">Arundo donax</name>
    <name type="common">Giant reed</name>
    <name type="synonym">Donax arundinaceus</name>
    <dbReference type="NCBI Taxonomy" id="35708"/>
    <lineage>
        <taxon>Eukaryota</taxon>
        <taxon>Viridiplantae</taxon>
        <taxon>Streptophyta</taxon>
        <taxon>Embryophyta</taxon>
        <taxon>Tracheophyta</taxon>
        <taxon>Spermatophyta</taxon>
        <taxon>Magnoliopsida</taxon>
        <taxon>Liliopsida</taxon>
        <taxon>Poales</taxon>
        <taxon>Poaceae</taxon>
        <taxon>PACMAD clade</taxon>
        <taxon>Arundinoideae</taxon>
        <taxon>Arundineae</taxon>
        <taxon>Arundo</taxon>
    </lineage>
</organism>
<evidence type="ECO:0000259" key="3">
    <source>
        <dbReference type="PROSITE" id="PS51767"/>
    </source>
</evidence>
<name>A0A0A9FU06_ARUDO</name>
<dbReference type="PROSITE" id="PS51767">
    <property type="entry name" value="PEPTIDASE_A1"/>
    <property type="match status" value="1"/>
</dbReference>
<dbReference type="InterPro" id="IPR021109">
    <property type="entry name" value="Peptidase_aspartic_dom_sf"/>
</dbReference>
<dbReference type="PANTHER" id="PTHR47967:SF31">
    <property type="entry name" value="ASPARTYL PROTEASE FAMILY PROTEIN"/>
    <property type="match status" value="1"/>
</dbReference>
<dbReference type="SUPFAM" id="SSF50630">
    <property type="entry name" value="Acid proteases"/>
    <property type="match status" value="1"/>
</dbReference>
<dbReference type="InterPro" id="IPR032799">
    <property type="entry name" value="TAXi_C"/>
</dbReference>
<dbReference type="GO" id="GO:0006508">
    <property type="term" value="P:proteolysis"/>
    <property type="evidence" value="ECO:0007669"/>
    <property type="project" value="UniProtKB-KW"/>
</dbReference>
<dbReference type="PANTHER" id="PTHR47967">
    <property type="entry name" value="OS07G0603500 PROTEIN-RELATED"/>
    <property type="match status" value="1"/>
</dbReference>
<evidence type="ECO:0000256" key="1">
    <source>
        <dbReference type="ARBA" id="ARBA00022670"/>
    </source>
</evidence>